<gene>
    <name evidence="2" type="ORF">GNB42_001945</name>
    <name evidence="1" type="ORF">GNB54_001347</name>
</gene>
<proteinExistence type="predicted"/>
<reference evidence="1" key="1">
    <citation type="journal article" date="2018" name="Genome Biol.">
        <title>SKESA: strategic k-mer extension for scrupulous assemblies.</title>
        <authorList>
            <person name="Souvorov A."/>
            <person name="Agarwala R."/>
            <person name="Lipman D.J."/>
        </authorList>
    </citation>
    <scope>NUCLEOTIDE SEQUENCE</scope>
    <source>
        <strain evidence="2">IP 2/88</strain>
        <strain evidence="1">IP 33 K</strain>
    </source>
</reference>
<dbReference type="AlphaFoldDB" id="A0A6Y5YPA3"/>
<evidence type="ECO:0000313" key="2">
    <source>
        <dbReference type="EMBL" id="HAE8319354.1"/>
    </source>
</evidence>
<protein>
    <submittedName>
        <fullName evidence="1">Uncharacterized protein</fullName>
    </submittedName>
</protein>
<organism evidence="1">
    <name type="scientific">Salmonella enterica subsp. enterica serovar Paratyphi C</name>
    <dbReference type="NCBI Taxonomy" id="57046"/>
    <lineage>
        <taxon>Bacteria</taxon>
        <taxon>Pseudomonadati</taxon>
        <taxon>Pseudomonadota</taxon>
        <taxon>Gammaproteobacteria</taxon>
        <taxon>Enterobacterales</taxon>
        <taxon>Enterobacteriaceae</taxon>
        <taxon>Salmonella</taxon>
    </lineage>
</organism>
<sequence>MLTNQSLKDALHIVGQYKHELHNKMLSCNIENLEALRKTIDEFTKLENRINTELKSGNGKYLSELNKDL</sequence>
<accession>A0A6Y5YPA3</accession>
<dbReference type="EMBL" id="DAATGT010000005">
    <property type="protein sequence ID" value="HAE8319354.1"/>
    <property type="molecule type" value="Genomic_DNA"/>
</dbReference>
<evidence type="ECO:0000313" key="1">
    <source>
        <dbReference type="EMBL" id="HAB6612447.1"/>
    </source>
</evidence>
<name>A0A6Y5YPA3_SALET</name>
<reference evidence="1" key="2">
    <citation type="submission" date="2018-07" db="EMBL/GenBank/DDBJ databases">
        <authorList>
            <consortium name="NCBI Pathogen Detection Project"/>
        </authorList>
    </citation>
    <scope>NUCLEOTIDE SEQUENCE</scope>
    <source>
        <strain evidence="2">IP 2/88</strain>
        <strain evidence="1">IP 33 K</strain>
    </source>
</reference>
<comment type="caution">
    <text evidence="1">The sequence shown here is derived from an EMBL/GenBank/DDBJ whole genome shotgun (WGS) entry which is preliminary data.</text>
</comment>
<dbReference type="EMBL" id="DAAHMM010000004">
    <property type="protein sequence ID" value="HAB6612447.1"/>
    <property type="molecule type" value="Genomic_DNA"/>
</dbReference>